<name>A0A7X0IEC8_9ACTN</name>
<proteinExistence type="predicted"/>
<organism evidence="4 5">
    <name type="scientific">Sphaerisporangium rubeum</name>
    <dbReference type="NCBI Taxonomy" id="321317"/>
    <lineage>
        <taxon>Bacteria</taxon>
        <taxon>Bacillati</taxon>
        <taxon>Actinomycetota</taxon>
        <taxon>Actinomycetes</taxon>
        <taxon>Streptosporangiales</taxon>
        <taxon>Streptosporangiaceae</taxon>
        <taxon>Sphaerisporangium</taxon>
    </lineage>
</organism>
<dbReference type="Pfam" id="PF00400">
    <property type="entry name" value="WD40"/>
    <property type="match status" value="2"/>
</dbReference>
<protein>
    <submittedName>
        <fullName evidence="4">WD40 repeat protein</fullName>
    </submittedName>
</protein>
<evidence type="ECO:0000256" key="2">
    <source>
        <dbReference type="ARBA" id="ARBA00022737"/>
    </source>
</evidence>
<dbReference type="InterPro" id="IPR015943">
    <property type="entry name" value="WD40/YVTN_repeat-like_dom_sf"/>
</dbReference>
<accession>A0A7X0IEC8</accession>
<dbReference type="SUPFAM" id="SSF50998">
    <property type="entry name" value="Quinoprotein alcohol dehydrogenase-like"/>
    <property type="match status" value="1"/>
</dbReference>
<dbReference type="EMBL" id="JACHIU010000001">
    <property type="protein sequence ID" value="MBB6472408.1"/>
    <property type="molecule type" value="Genomic_DNA"/>
</dbReference>
<keyword evidence="1 3" id="KW-0853">WD repeat</keyword>
<evidence type="ECO:0000256" key="1">
    <source>
        <dbReference type="ARBA" id="ARBA00022574"/>
    </source>
</evidence>
<dbReference type="PROSITE" id="PS50082">
    <property type="entry name" value="WD_REPEATS_2"/>
    <property type="match status" value="1"/>
</dbReference>
<dbReference type="AlphaFoldDB" id="A0A7X0IEC8"/>
<feature type="repeat" description="WD" evidence="3">
    <location>
        <begin position="231"/>
        <end position="275"/>
    </location>
</feature>
<dbReference type="Proteomes" id="UP000555564">
    <property type="component" value="Unassembled WGS sequence"/>
</dbReference>
<dbReference type="Gene3D" id="2.130.10.10">
    <property type="entry name" value="YVTN repeat-like/Quinoprotein amine dehydrogenase"/>
    <property type="match status" value="2"/>
</dbReference>
<gene>
    <name evidence="4" type="ORF">BJ992_001839</name>
</gene>
<keyword evidence="2" id="KW-0677">Repeat</keyword>
<dbReference type="PANTHER" id="PTHR19848:SF8">
    <property type="entry name" value="F-BOX AND WD REPEAT DOMAIN CONTAINING 7"/>
    <property type="match status" value="1"/>
</dbReference>
<sequence>MEEPTETGFAAPAGSHAHHVATAALPGGCLLVATAFDELIEVWDGNTGHVLHTFDTREMVWSVAWAVLPDGDRWLAAGVQGGEVQVFDGVTGQLRWTAQDNYYVVKSARWMPLPCGRVLLACGGDGVSIRDGRTGAALHTMPIPRHLVSSVAWAAPPGGRLLLAAADVGGHVRIWDGHTAELLNIFAASAESVRSIDLAVTPDGECRLVTAADDGAVKVWHCLSGRHVMTFAGHRAPVKAVTMAVLPDGRLLGASTGKDRTVRVWDGRSGAELAQVADGGVFAEAVQWVEARTGDLVLAVAAGSGEQGPARLVRMALGPPATITGPAGDRSPGRSGP</sequence>
<dbReference type="RefSeq" id="WP_184979478.1">
    <property type="nucleotide sequence ID" value="NZ_BAAALO010000139.1"/>
</dbReference>
<keyword evidence="5" id="KW-1185">Reference proteome</keyword>
<evidence type="ECO:0000313" key="4">
    <source>
        <dbReference type="EMBL" id="MBB6472408.1"/>
    </source>
</evidence>
<dbReference type="InterPro" id="IPR011047">
    <property type="entry name" value="Quinoprotein_ADH-like_sf"/>
</dbReference>
<reference evidence="4 5" key="1">
    <citation type="submission" date="2020-08" db="EMBL/GenBank/DDBJ databases">
        <title>Sequencing the genomes of 1000 actinobacteria strains.</title>
        <authorList>
            <person name="Klenk H.-P."/>
        </authorList>
    </citation>
    <scope>NUCLEOTIDE SEQUENCE [LARGE SCALE GENOMIC DNA]</scope>
    <source>
        <strain evidence="4 5">DSM 44936</strain>
    </source>
</reference>
<evidence type="ECO:0000313" key="5">
    <source>
        <dbReference type="Proteomes" id="UP000555564"/>
    </source>
</evidence>
<comment type="caution">
    <text evidence="4">The sequence shown here is derived from an EMBL/GenBank/DDBJ whole genome shotgun (WGS) entry which is preliminary data.</text>
</comment>
<dbReference type="SMART" id="SM00320">
    <property type="entry name" value="WD40"/>
    <property type="match status" value="5"/>
</dbReference>
<dbReference type="InterPro" id="IPR001680">
    <property type="entry name" value="WD40_rpt"/>
</dbReference>
<evidence type="ECO:0000256" key="3">
    <source>
        <dbReference type="PROSITE-ProRule" id="PRU00221"/>
    </source>
</evidence>
<dbReference type="PANTHER" id="PTHR19848">
    <property type="entry name" value="WD40 REPEAT PROTEIN"/>
    <property type="match status" value="1"/>
</dbReference>